<dbReference type="Proteomes" id="UP000194139">
    <property type="component" value="Chromosome"/>
</dbReference>
<feature type="domain" description="HTH tetR-type" evidence="7">
    <location>
        <begin position="45"/>
        <end position="105"/>
    </location>
</feature>
<feature type="DNA-binding region" description="H-T-H motif" evidence="5">
    <location>
        <begin position="68"/>
        <end position="87"/>
    </location>
</feature>
<dbReference type="Gene3D" id="1.10.357.10">
    <property type="entry name" value="Tetracycline Repressor, domain 2"/>
    <property type="match status" value="1"/>
</dbReference>
<dbReference type="GO" id="GO:0000976">
    <property type="term" value="F:transcription cis-regulatory region binding"/>
    <property type="evidence" value="ECO:0007669"/>
    <property type="project" value="TreeGrafter"/>
</dbReference>
<dbReference type="PRINTS" id="PR00455">
    <property type="entry name" value="HTHTETR"/>
</dbReference>
<dbReference type="InterPro" id="IPR050109">
    <property type="entry name" value="HTH-type_TetR-like_transc_reg"/>
</dbReference>
<keyword evidence="1" id="KW-0678">Repressor</keyword>
<dbReference type="PANTHER" id="PTHR30055:SF235">
    <property type="entry name" value="TRANSCRIPTIONAL REGULATORY PROTEIN"/>
    <property type="match status" value="1"/>
</dbReference>
<evidence type="ECO:0000259" key="7">
    <source>
        <dbReference type="PROSITE" id="PS50977"/>
    </source>
</evidence>
<keyword evidence="9" id="KW-1185">Reference proteome</keyword>
<keyword evidence="2" id="KW-0805">Transcription regulation</keyword>
<dbReference type="GO" id="GO:0003700">
    <property type="term" value="F:DNA-binding transcription factor activity"/>
    <property type="evidence" value="ECO:0007669"/>
    <property type="project" value="TreeGrafter"/>
</dbReference>
<evidence type="ECO:0000256" key="3">
    <source>
        <dbReference type="ARBA" id="ARBA00023125"/>
    </source>
</evidence>
<evidence type="ECO:0000256" key="1">
    <source>
        <dbReference type="ARBA" id="ARBA00022491"/>
    </source>
</evidence>
<evidence type="ECO:0000256" key="5">
    <source>
        <dbReference type="PROSITE-ProRule" id="PRU00335"/>
    </source>
</evidence>
<name>A0A1W6Z4M0_9BORD</name>
<reference evidence="8 9" key="1">
    <citation type="submission" date="2017-05" db="EMBL/GenBank/DDBJ databases">
        <title>Complete and WGS of Bordetella genogroups.</title>
        <authorList>
            <person name="Spilker T."/>
            <person name="LiPuma J."/>
        </authorList>
    </citation>
    <scope>NUCLEOTIDE SEQUENCE [LARGE SCALE GENOMIC DNA]</scope>
    <source>
        <strain evidence="8 9">AU17164</strain>
    </source>
</reference>
<dbReference type="InterPro" id="IPR023772">
    <property type="entry name" value="DNA-bd_HTH_TetR-type_CS"/>
</dbReference>
<protein>
    <submittedName>
        <fullName evidence="8">TetR family transcriptional regulator</fullName>
    </submittedName>
</protein>
<dbReference type="InterPro" id="IPR041586">
    <property type="entry name" value="PsrA_TetR_C"/>
</dbReference>
<dbReference type="Pfam" id="PF00440">
    <property type="entry name" value="TetR_N"/>
    <property type="match status" value="1"/>
</dbReference>
<dbReference type="SUPFAM" id="SSF46689">
    <property type="entry name" value="Homeodomain-like"/>
    <property type="match status" value="1"/>
</dbReference>
<keyword evidence="3 5" id="KW-0238">DNA-binding</keyword>
<dbReference type="PROSITE" id="PS01081">
    <property type="entry name" value="HTH_TETR_1"/>
    <property type="match status" value="1"/>
</dbReference>
<gene>
    <name evidence="8" type="ORF">CAL13_20400</name>
</gene>
<dbReference type="InterPro" id="IPR036271">
    <property type="entry name" value="Tet_transcr_reg_TetR-rel_C_sf"/>
</dbReference>
<dbReference type="EMBL" id="CP021109">
    <property type="protein sequence ID" value="ARP88310.1"/>
    <property type="molecule type" value="Genomic_DNA"/>
</dbReference>
<dbReference type="InterPro" id="IPR009057">
    <property type="entry name" value="Homeodomain-like_sf"/>
</dbReference>
<feature type="compositionally biased region" description="Basic and acidic residues" evidence="6">
    <location>
        <begin position="1"/>
        <end position="15"/>
    </location>
</feature>
<proteinExistence type="predicted"/>
<dbReference type="SUPFAM" id="SSF48498">
    <property type="entry name" value="Tetracyclin repressor-like, C-terminal domain"/>
    <property type="match status" value="1"/>
</dbReference>
<organism evidence="8 9">
    <name type="scientific">Bordetella genomosp. 9</name>
    <dbReference type="NCBI Taxonomy" id="1416803"/>
    <lineage>
        <taxon>Bacteria</taxon>
        <taxon>Pseudomonadati</taxon>
        <taxon>Pseudomonadota</taxon>
        <taxon>Betaproteobacteria</taxon>
        <taxon>Burkholderiales</taxon>
        <taxon>Alcaligenaceae</taxon>
        <taxon>Bordetella</taxon>
    </lineage>
</organism>
<dbReference type="PANTHER" id="PTHR30055">
    <property type="entry name" value="HTH-TYPE TRANSCRIPTIONAL REGULATOR RUTR"/>
    <property type="match status" value="1"/>
</dbReference>
<feature type="region of interest" description="Disordered" evidence="6">
    <location>
        <begin position="1"/>
        <end position="45"/>
    </location>
</feature>
<dbReference type="AlphaFoldDB" id="A0A1W6Z4M0"/>
<dbReference type="Pfam" id="PF17939">
    <property type="entry name" value="TetR_C_30"/>
    <property type="match status" value="1"/>
</dbReference>
<evidence type="ECO:0000256" key="4">
    <source>
        <dbReference type="ARBA" id="ARBA00023163"/>
    </source>
</evidence>
<evidence type="ECO:0000256" key="2">
    <source>
        <dbReference type="ARBA" id="ARBA00023015"/>
    </source>
</evidence>
<sequence>MQRRTQGRERVEGRRTGTARGRTAAPKAAGASAHARPGRPEGANGNLREKILDAAESRFADLGYAGTTLRDVAEKAKVTQALISYYFGSKHGLYEAVFLRRGRKISDERMERLQALQEGKRRPAIRDIVRAFLEPTLALRRTAKGRAFIRLQARLHTEPPEISYKLRNEAYDASTRAYVEAIGRARPDLNARDVYWRVTLMVGAYMYAFSDTHRLEELAKGVCNPEDPQEIMDQITAFVVGGLEAAAPRS</sequence>
<dbReference type="PROSITE" id="PS50977">
    <property type="entry name" value="HTH_TETR_2"/>
    <property type="match status" value="1"/>
</dbReference>
<accession>A0A1W6Z4M0</accession>
<dbReference type="InterPro" id="IPR001647">
    <property type="entry name" value="HTH_TetR"/>
</dbReference>
<keyword evidence="4" id="KW-0804">Transcription</keyword>
<evidence type="ECO:0000313" key="8">
    <source>
        <dbReference type="EMBL" id="ARP88310.1"/>
    </source>
</evidence>
<feature type="compositionally biased region" description="Low complexity" evidence="6">
    <location>
        <begin position="16"/>
        <end position="35"/>
    </location>
</feature>
<evidence type="ECO:0000313" key="9">
    <source>
        <dbReference type="Proteomes" id="UP000194139"/>
    </source>
</evidence>
<evidence type="ECO:0000256" key="6">
    <source>
        <dbReference type="SAM" id="MobiDB-lite"/>
    </source>
</evidence>